<evidence type="ECO:0000256" key="11">
    <source>
        <dbReference type="ARBA" id="ARBA00049433"/>
    </source>
</evidence>
<evidence type="ECO:0000256" key="7">
    <source>
        <dbReference type="ARBA" id="ARBA00022857"/>
    </source>
</evidence>
<dbReference type="GO" id="GO:0020037">
    <property type="term" value="F:heme binding"/>
    <property type="evidence" value="ECO:0007669"/>
    <property type="project" value="InterPro"/>
</dbReference>
<keyword evidence="5 12" id="KW-0349">Heme</keyword>
<comment type="cofactor">
    <cofactor evidence="1">
        <name>heme b</name>
        <dbReference type="ChEBI" id="CHEBI:60344"/>
    </cofactor>
</comment>
<dbReference type="Gene3D" id="1.10.490.10">
    <property type="entry name" value="Globins"/>
    <property type="match status" value="1"/>
</dbReference>
<dbReference type="PROSITE" id="PS01033">
    <property type="entry name" value="GLOBIN"/>
    <property type="match status" value="1"/>
</dbReference>
<dbReference type="GO" id="GO:0008941">
    <property type="term" value="F:nitric oxide dioxygenase NAD(P)H activity"/>
    <property type="evidence" value="ECO:0007669"/>
    <property type="project" value="UniProtKB-EC"/>
</dbReference>
<sequence length="427" mass="47504">MFRLRVPRVPRWPQFTRNLSGQTLEVVKATLPAVAAAGPKFTGHFYQRMFAAHPELLNVFNVTNQRQGRQQKALFSAVAACATNVLEEGKLPLELLEGVNHKHCALNVIPAQYDVVGEHLIGTIVDLMNPGQEVLDAWTELYTVLAGECVKREEELYKEAESKPGGWRGKRKFKMTKKDVKSHQVTEFVFASADGQPVCSFNPGQYITVWAQPEENMQPRHYSIIESQDNSFRIAVKKEPHGLVSGFLHDRSGVGDEFDLSPPFGNFSIAGTSALWLESNPVVLISAGVGITPMLAMLGSLKNGVTPDKHKVLWLHAAQNGKEHAFRDYLVGLARAHPEDLVRRVWYSDPLPDDFKADGNNNAPYHFDGLMNLSQVKDQLPLGDPDALYFFCGPIPWMRDIGHQLLDLGVPKGALNFEVFGPSDDIL</sequence>
<dbReference type="SUPFAM" id="SSF63380">
    <property type="entry name" value="Riboflavin synthase domain-like"/>
    <property type="match status" value="1"/>
</dbReference>
<evidence type="ECO:0000256" key="1">
    <source>
        <dbReference type="ARBA" id="ARBA00001970"/>
    </source>
</evidence>
<evidence type="ECO:0000256" key="3">
    <source>
        <dbReference type="ARBA" id="ARBA00012229"/>
    </source>
</evidence>
<dbReference type="InterPro" id="IPR017927">
    <property type="entry name" value="FAD-bd_FR_type"/>
</dbReference>
<organism evidence="15 16">
    <name type="scientific">Effrenium voratum</name>
    <dbReference type="NCBI Taxonomy" id="2562239"/>
    <lineage>
        <taxon>Eukaryota</taxon>
        <taxon>Sar</taxon>
        <taxon>Alveolata</taxon>
        <taxon>Dinophyceae</taxon>
        <taxon>Suessiales</taxon>
        <taxon>Symbiodiniaceae</taxon>
        <taxon>Effrenium</taxon>
    </lineage>
</organism>
<keyword evidence="16" id="KW-1185">Reference proteome</keyword>
<evidence type="ECO:0000256" key="4">
    <source>
        <dbReference type="ARBA" id="ARBA00022575"/>
    </source>
</evidence>
<dbReference type="InterPro" id="IPR039261">
    <property type="entry name" value="FNR_nucleotide-bd"/>
</dbReference>
<dbReference type="CDD" id="cd06184">
    <property type="entry name" value="flavohem_like_fad_nad_binding"/>
    <property type="match status" value="1"/>
</dbReference>
<dbReference type="InterPro" id="IPR012292">
    <property type="entry name" value="Globin/Proto"/>
</dbReference>
<dbReference type="SUPFAM" id="SSF46458">
    <property type="entry name" value="Globin-like"/>
    <property type="match status" value="1"/>
</dbReference>
<evidence type="ECO:0000256" key="9">
    <source>
        <dbReference type="ARBA" id="ARBA00023027"/>
    </source>
</evidence>
<gene>
    <name evidence="15" type="ORF">EVOR1521_LOCUS25871</name>
</gene>
<name>A0AA36NEC8_9DINO</name>
<accession>A0AA36NEC8</accession>
<dbReference type="GO" id="GO:0046210">
    <property type="term" value="P:nitric oxide catabolic process"/>
    <property type="evidence" value="ECO:0007669"/>
    <property type="project" value="TreeGrafter"/>
</dbReference>
<dbReference type="PANTHER" id="PTHR43396">
    <property type="entry name" value="FLAVOHEMOPROTEIN"/>
    <property type="match status" value="1"/>
</dbReference>
<dbReference type="Proteomes" id="UP001178507">
    <property type="component" value="Unassembled WGS sequence"/>
</dbReference>
<protein>
    <recommendedName>
        <fullName evidence="3">nitric oxide dioxygenase</fullName>
        <ecNumber evidence="3">1.14.12.17</ecNumber>
    </recommendedName>
</protein>
<dbReference type="InterPro" id="IPR009050">
    <property type="entry name" value="Globin-like_sf"/>
</dbReference>
<dbReference type="Gene3D" id="3.40.50.80">
    <property type="entry name" value="Nucleotide-binding domain of ferredoxin-NADP reductase (FNR) module"/>
    <property type="match status" value="1"/>
</dbReference>
<keyword evidence="12" id="KW-0813">Transport</keyword>
<dbReference type="SUPFAM" id="SSF52343">
    <property type="entry name" value="Ferredoxin reductase-like, C-terminal NADP-linked domain"/>
    <property type="match status" value="1"/>
</dbReference>
<proteinExistence type="inferred from homology"/>
<keyword evidence="7" id="KW-0521">NADP</keyword>
<keyword evidence="6" id="KW-0479">Metal-binding</keyword>
<dbReference type="Pfam" id="PF00970">
    <property type="entry name" value="FAD_binding_6"/>
    <property type="match status" value="1"/>
</dbReference>
<dbReference type="InterPro" id="IPR017938">
    <property type="entry name" value="Riboflavin_synthase-like_b-brl"/>
</dbReference>
<dbReference type="GO" id="GO:0019825">
    <property type="term" value="F:oxygen binding"/>
    <property type="evidence" value="ECO:0007669"/>
    <property type="project" value="InterPro"/>
</dbReference>
<dbReference type="InterPro" id="IPR000971">
    <property type="entry name" value="Globin"/>
</dbReference>
<evidence type="ECO:0000256" key="8">
    <source>
        <dbReference type="ARBA" id="ARBA00023004"/>
    </source>
</evidence>
<dbReference type="AlphaFoldDB" id="A0AA36NEC8"/>
<evidence type="ECO:0000256" key="12">
    <source>
        <dbReference type="RuleBase" id="RU000356"/>
    </source>
</evidence>
<evidence type="ECO:0000259" key="13">
    <source>
        <dbReference type="PROSITE" id="PS01033"/>
    </source>
</evidence>
<dbReference type="EC" id="1.14.12.17" evidence="3"/>
<evidence type="ECO:0000256" key="2">
    <source>
        <dbReference type="ARBA" id="ARBA00006401"/>
    </source>
</evidence>
<dbReference type="EMBL" id="CAUJNA010003482">
    <property type="protein sequence ID" value="CAJ1403129.1"/>
    <property type="molecule type" value="Genomic_DNA"/>
</dbReference>
<dbReference type="GO" id="GO:0046872">
    <property type="term" value="F:metal ion binding"/>
    <property type="evidence" value="ECO:0007669"/>
    <property type="project" value="UniProtKB-KW"/>
</dbReference>
<comment type="similarity">
    <text evidence="2">In the C-terminal section; belongs to the flavoprotein pyridine nucleotide cytochrome reductase family.</text>
</comment>
<dbReference type="InterPro" id="IPR001433">
    <property type="entry name" value="OxRdtase_FAD/NAD-bd"/>
</dbReference>
<evidence type="ECO:0000256" key="10">
    <source>
        <dbReference type="ARBA" id="ARBA00048649"/>
    </source>
</evidence>
<keyword evidence="8" id="KW-0408">Iron</keyword>
<comment type="catalytic activity">
    <reaction evidence="11">
        <text>2 nitric oxide + NADPH + 2 O2 = 2 nitrate + NADP(+) + H(+)</text>
        <dbReference type="Rhea" id="RHEA:19465"/>
        <dbReference type="ChEBI" id="CHEBI:15378"/>
        <dbReference type="ChEBI" id="CHEBI:15379"/>
        <dbReference type="ChEBI" id="CHEBI:16480"/>
        <dbReference type="ChEBI" id="CHEBI:17632"/>
        <dbReference type="ChEBI" id="CHEBI:57783"/>
        <dbReference type="ChEBI" id="CHEBI:58349"/>
        <dbReference type="EC" id="1.14.12.17"/>
    </reaction>
</comment>
<dbReference type="Gene3D" id="2.40.30.10">
    <property type="entry name" value="Translation factors"/>
    <property type="match status" value="1"/>
</dbReference>
<dbReference type="Pfam" id="PF00042">
    <property type="entry name" value="Globin"/>
    <property type="match status" value="1"/>
</dbReference>
<evidence type="ECO:0000313" key="16">
    <source>
        <dbReference type="Proteomes" id="UP001178507"/>
    </source>
</evidence>
<comment type="catalytic activity">
    <reaction evidence="10">
        <text>2 nitric oxide + NADH + 2 O2 = 2 nitrate + NAD(+) + H(+)</text>
        <dbReference type="Rhea" id="RHEA:19469"/>
        <dbReference type="ChEBI" id="CHEBI:15378"/>
        <dbReference type="ChEBI" id="CHEBI:15379"/>
        <dbReference type="ChEBI" id="CHEBI:16480"/>
        <dbReference type="ChEBI" id="CHEBI:17632"/>
        <dbReference type="ChEBI" id="CHEBI:57540"/>
        <dbReference type="ChEBI" id="CHEBI:57945"/>
        <dbReference type="EC" id="1.14.12.17"/>
    </reaction>
</comment>
<feature type="domain" description="FAD-binding FR-type" evidence="14">
    <location>
        <begin position="168"/>
        <end position="270"/>
    </location>
</feature>
<dbReference type="GO" id="GO:0005344">
    <property type="term" value="F:oxygen carrier activity"/>
    <property type="evidence" value="ECO:0007669"/>
    <property type="project" value="UniProtKB-KW"/>
</dbReference>
<reference evidence="15" key="1">
    <citation type="submission" date="2023-08" db="EMBL/GenBank/DDBJ databases">
        <authorList>
            <person name="Chen Y."/>
            <person name="Shah S."/>
            <person name="Dougan E. K."/>
            <person name="Thang M."/>
            <person name="Chan C."/>
        </authorList>
    </citation>
    <scope>NUCLEOTIDE SEQUENCE</scope>
</reference>
<comment type="similarity">
    <text evidence="12">Belongs to the globin family.</text>
</comment>
<feature type="domain" description="Globin" evidence="13">
    <location>
        <begin position="18"/>
        <end position="154"/>
    </location>
</feature>
<dbReference type="PANTHER" id="PTHR43396:SF3">
    <property type="entry name" value="FLAVOHEMOPROTEIN"/>
    <property type="match status" value="1"/>
</dbReference>
<evidence type="ECO:0000256" key="6">
    <source>
        <dbReference type="ARBA" id="ARBA00022723"/>
    </source>
</evidence>
<dbReference type="GO" id="GO:0009636">
    <property type="term" value="P:response to toxic substance"/>
    <property type="evidence" value="ECO:0007669"/>
    <property type="project" value="UniProtKB-KW"/>
</dbReference>
<evidence type="ECO:0000313" key="15">
    <source>
        <dbReference type="EMBL" id="CAJ1403129.1"/>
    </source>
</evidence>
<evidence type="ECO:0000259" key="14">
    <source>
        <dbReference type="PROSITE" id="PS51384"/>
    </source>
</evidence>
<keyword evidence="12" id="KW-0561">Oxygen transport</keyword>
<dbReference type="PROSITE" id="PS51384">
    <property type="entry name" value="FAD_FR"/>
    <property type="match status" value="1"/>
</dbReference>
<dbReference type="GO" id="GO:0071949">
    <property type="term" value="F:FAD binding"/>
    <property type="evidence" value="ECO:0007669"/>
    <property type="project" value="TreeGrafter"/>
</dbReference>
<dbReference type="GO" id="GO:0071500">
    <property type="term" value="P:cellular response to nitrosative stress"/>
    <property type="evidence" value="ECO:0007669"/>
    <property type="project" value="TreeGrafter"/>
</dbReference>
<dbReference type="InterPro" id="IPR008333">
    <property type="entry name" value="Cbr1-like_FAD-bd_dom"/>
</dbReference>
<dbReference type="Pfam" id="PF00175">
    <property type="entry name" value="NAD_binding_1"/>
    <property type="match status" value="1"/>
</dbReference>
<keyword evidence="9" id="KW-0520">NAD</keyword>
<comment type="caution">
    <text evidence="15">The sequence shown here is derived from an EMBL/GenBank/DDBJ whole genome shotgun (WGS) entry which is preliminary data.</text>
</comment>
<evidence type="ECO:0000256" key="5">
    <source>
        <dbReference type="ARBA" id="ARBA00022617"/>
    </source>
</evidence>
<keyword evidence="4" id="KW-0216">Detoxification</keyword>